<reference evidence="6 7" key="1">
    <citation type="submission" date="2024-11" db="EMBL/GenBank/DDBJ databases">
        <title>Chromosome-level genome assembly of Eucalyptus globulus Labill. provides insights into its genome evolution.</title>
        <authorList>
            <person name="Li X."/>
        </authorList>
    </citation>
    <scope>NUCLEOTIDE SEQUENCE [LARGE SCALE GENOMIC DNA]</scope>
    <source>
        <strain evidence="6">CL2024</strain>
        <tissue evidence="6">Fresh tender leaves</tissue>
    </source>
</reference>
<dbReference type="InterPro" id="IPR027417">
    <property type="entry name" value="P-loop_NTPase"/>
</dbReference>
<dbReference type="InterPro" id="IPR042197">
    <property type="entry name" value="Apaf_helical"/>
</dbReference>
<dbReference type="SMART" id="SM00255">
    <property type="entry name" value="TIR"/>
    <property type="match status" value="1"/>
</dbReference>
<keyword evidence="7" id="KW-1185">Reference proteome</keyword>
<comment type="caution">
    <text evidence="6">The sequence shown here is derived from an EMBL/GenBank/DDBJ whole genome shotgun (WGS) entry which is preliminary data.</text>
</comment>
<dbReference type="PANTHER" id="PTHR11017">
    <property type="entry name" value="LEUCINE-RICH REPEAT-CONTAINING PROTEIN"/>
    <property type="match status" value="1"/>
</dbReference>
<dbReference type="Pfam" id="PF00931">
    <property type="entry name" value="NB-ARC"/>
    <property type="match status" value="1"/>
</dbReference>
<gene>
    <name evidence="6" type="ORF">ACJRO7_010920</name>
</gene>
<dbReference type="InterPro" id="IPR002182">
    <property type="entry name" value="NB-ARC"/>
</dbReference>
<dbReference type="PROSITE" id="PS50104">
    <property type="entry name" value="TIR"/>
    <property type="match status" value="1"/>
</dbReference>
<dbReference type="Pfam" id="PF23598">
    <property type="entry name" value="LRR_14"/>
    <property type="match status" value="1"/>
</dbReference>
<organism evidence="6 7">
    <name type="scientific">Eucalyptus globulus</name>
    <name type="common">Tasmanian blue gum</name>
    <dbReference type="NCBI Taxonomy" id="34317"/>
    <lineage>
        <taxon>Eukaryota</taxon>
        <taxon>Viridiplantae</taxon>
        <taxon>Streptophyta</taxon>
        <taxon>Embryophyta</taxon>
        <taxon>Tracheophyta</taxon>
        <taxon>Spermatophyta</taxon>
        <taxon>Magnoliopsida</taxon>
        <taxon>eudicotyledons</taxon>
        <taxon>Gunneridae</taxon>
        <taxon>Pentapetalae</taxon>
        <taxon>rosids</taxon>
        <taxon>malvids</taxon>
        <taxon>Myrtales</taxon>
        <taxon>Myrtaceae</taxon>
        <taxon>Myrtoideae</taxon>
        <taxon>Eucalypteae</taxon>
        <taxon>Eucalyptus</taxon>
    </lineage>
</organism>
<dbReference type="GO" id="GO:0051707">
    <property type="term" value="P:response to other organism"/>
    <property type="evidence" value="ECO:0007669"/>
    <property type="project" value="UniProtKB-ARBA"/>
</dbReference>
<dbReference type="InterPro" id="IPR035897">
    <property type="entry name" value="Toll_tir_struct_dom_sf"/>
</dbReference>
<sequence>MAVYGEHRSLDGSLPHELTSKTPCLSLKLYVLIGILSFIALSIGLVIYLCIRASGTLEKREMLTKETNSQASSGPSPEVFLSFRGADTRYGFTDFLYYGMVEAGILVFRDNESLHVGKRIGCELLQAIENSKIYIPIFSKNYASSHWCLRELAYMVECTSKSNENKEILPIFLDVEPDDVMLKTNLYRKALSKYQKKFCTEVESWKKALIEVDEIKGWNLKKDGSQVDLIQSVIQIVLTKLNICHKKNVTEHLIGVEDRVEAMIKMLHVENDSVQFLGIHGMGGIGKTTLAKIIFNQLSSHFRGCNFLSDVGESSRRHGLVHLQKQLLSKFLDSRSILDQINDVDDGVNMIKRVLCNKKVLIIFDDVDEKEQLRSLAEKGNWFGSGSRIIITTRDQSVLMIDGEVTGEGPIKKSTNASTYEVCAMEFDHALKLFSRHAFRRDSPPDHYISLSKKVVSTLGKLPLALEITGSSLNGKSKAIWEDTLKKLKEAPSMGVQRKLMISYERLDHAQKQVFLDIACFFVNRDKTYPLYMWDDCGYHPHDALEVLFLMSLIKTKDNNTFWMHDQVRDLGREIIRQENFKHPSERSRVWNREEALDILKLKEESRKIEALSTGPQYPFFHQDILTHDGFADLRYLRFFQGEEVSLVGDFNNLLSNLRWLSLHHGNSKFETTNFHPANLIVLNLSLNCISEEWIGWDQIREARKLKVLDLSYCAYLKRTPDLSTWVYLERLVLKGCSNLIEIDHSIVKLKVLTILNLDGCESLRELPEEIGCLQALTDFIISPLKENFKRSVISKQPSLKLPYSIGGLAKLTRLNLSRCIYIEELPHSFGKLQSLVELDLSLTSIGHLPDSIGNLKQLKILRISGIREITRLPSAIGLVEKLEELDARGCCNLTGEILEEIGRLSRLRILDLSNTCISGLPVTMSHLSNLQTLKLEKSPKLKQLPELPPNLTSLPLPTRIGALSQQATPVTTLPTSISTLSQLKTLKLCCKNVQCLPQLPSSLRELQLRDLATTRSPDFSNLKNLSILTFYGCSLEFSSLFNAESEELRMELCELRRPLGMN</sequence>
<dbReference type="SMART" id="SM00369">
    <property type="entry name" value="LRR_TYP"/>
    <property type="match status" value="3"/>
</dbReference>
<protein>
    <recommendedName>
        <fullName evidence="5">TIR domain-containing protein</fullName>
    </recommendedName>
</protein>
<dbReference type="Pfam" id="PF01582">
    <property type="entry name" value="TIR"/>
    <property type="match status" value="1"/>
</dbReference>
<keyword evidence="4" id="KW-0472">Membrane</keyword>
<keyword evidence="3" id="KW-0611">Plant defense</keyword>
<keyword evidence="1" id="KW-0433">Leucine-rich repeat</keyword>
<dbReference type="AlphaFoldDB" id="A0ABD3LJ15"/>
<dbReference type="Gene3D" id="3.80.10.10">
    <property type="entry name" value="Ribonuclease Inhibitor"/>
    <property type="match status" value="3"/>
</dbReference>
<dbReference type="GO" id="GO:0006952">
    <property type="term" value="P:defense response"/>
    <property type="evidence" value="ECO:0007669"/>
    <property type="project" value="UniProtKB-KW"/>
</dbReference>
<keyword evidence="2" id="KW-0677">Repeat</keyword>
<dbReference type="Proteomes" id="UP001634007">
    <property type="component" value="Unassembled WGS sequence"/>
</dbReference>
<dbReference type="Gene3D" id="3.40.50.300">
    <property type="entry name" value="P-loop containing nucleotide triphosphate hydrolases"/>
    <property type="match status" value="1"/>
</dbReference>
<keyword evidence="4" id="KW-0812">Transmembrane</keyword>
<dbReference type="SUPFAM" id="SSF52058">
    <property type="entry name" value="L domain-like"/>
    <property type="match status" value="1"/>
</dbReference>
<dbReference type="InterPro" id="IPR032675">
    <property type="entry name" value="LRR_dom_sf"/>
</dbReference>
<feature type="domain" description="TIR" evidence="5">
    <location>
        <begin position="75"/>
        <end position="241"/>
    </location>
</feature>
<feature type="transmembrane region" description="Helical" evidence="4">
    <location>
        <begin position="29"/>
        <end position="51"/>
    </location>
</feature>
<accession>A0ABD3LJ15</accession>
<dbReference type="SUPFAM" id="SSF52200">
    <property type="entry name" value="Toll/Interleukin receptor TIR domain"/>
    <property type="match status" value="1"/>
</dbReference>
<dbReference type="InterPro" id="IPR003591">
    <property type="entry name" value="Leu-rich_rpt_typical-subtyp"/>
</dbReference>
<evidence type="ECO:0000313" key="6">
    <source>
        <dbReference type="EMBL" id="KAL3749871.1"/>
    </source>
</evidence>
<dbReference type="PANTHER" id="PTHR11017:SF570">
    <property type="entry name" value="DISEASE RESISTANCE PROTEIN (TIR-NBS CLASS)-RELATED"/>
    <property type="match status" value="1"/>
</dbReference>
<evidence type="ECO:0000313" key="7">
    <source>
        <dbReference type="Proteomes" id="UP001634007"/>
    </source>
</evidence>
<evidence type="ECO:0000256" key="1">
    <source>
        <dbReference type="ARBA" id="ARBA00022614"/>
    </source>
</evidence>
<dbReference type="InterPro" id="IPR058192">
    <property type="entry name" value="WHD_ROQ1-like"/>
</dbReference>
<dbReference type="Gene3D" id="3.40.50.10140">
    <property type="entry name" value="Toll/interleukin-1 receptor homology (TIR) domain"/>
    <property type="match status" value="1"/>
</dbReference>
<name>A0ABD3LJ15_EUCGL</name>
<dbReference type="InterPro" id="IPR044974">
    <property type="entry name" value="Disease_R_plants"/>
</dbReference>
<dbReference type="EMBL" id="JBJKBG010000002">
    <property type="protein sequence ID" value="KAL3749871.1"/>
    <property type="molecule type" value="Genomic_DNA"/>
</dbReference>
<evidence type="ECO:0000256" key="3">
    <source>
        <dbReference type="ARBA" id="ARBA00022821"/>
    </source>
</evidence>
<dbReference type="PRINTS" id="PR00364">
    <property type="entry name" value="DISEASERSIST"/>
</dbReference>
<dbReference type="Gene3D" id="1.10.8.430">
    <property type="entry name" value="Helical domain of apoptotic protease-activating factors"/>
    <property type="match status" value="1"/>
</dbReference>
<evidence type="ECO:0000259" key="5">
    <source>
        <dbReference type="PROSITE" id="PS50104"/>
    </source>
</evidence>
<dbReference type="SUPFAM" id="SSF52540">
    <property type="entry name" value="P-loop containing nucleoside triphosphate hydrolases"/>
    <property type="match status" value="1"/>
</dbReference>
<dbReference type="InterPro" id="IPR000157">
    <property type="entry name" value="TIR_dom"/>
</dbReference>
<evidence type="ECO:0000256" key="2">
    <source>
        <dbReference type="ARBA" id="ARBA00022737"/>
    </source>
</evidence>
<evidence type="ECO:0000256" key="4">
    <source>
        <dbReference type="SAM" id="Phobius"/>
    </source>
</evidence>
<proteinExistence type="predicted"/>
<keyword evidence="4" id="KW-1133">Transmembrane helix</keyword>
<dbReference type="InterPro" id="IPR055414">
    <property type="entry name" value="LRR_R13L4/SHOC2-like"/>
</dbReference>
<dbReference type="Pfam" id="PF23282">
    <property type="entry name" value="WHD_ROQ1"/>
    <property type="match status" value="1"/>
</dbReference>